<dbReference type="Proteomes" id="UP001274896">
    <property type="component" value="Unassembled WGS sequence"/>
</dbReference>
<evidence type="ECO:0000256" key="1">
    <source>
        <dbReference type="SAM" id="MobiDB-lite"/>
    </source>
</evidence>
<keyword evidence="2" id="KW-1133">Transmembrane helix</keyword>
<evidence type="ECO:0000256" key="2">
    <source>
        <dbReference type="SAM" id="Phobius"/>
    </source>
</evidence>
<accession>A0AAE0Q2M3</accession>
<protein>
    <submittedName>
        <fullName evidence="3">Uncharacterized protein</fullName>
    </submittedName>
</protein>
<feature type="compositionally biased region" description="Low complexity" evidence="1">
    <location>
        <begin position="305"/>
        <end position="320"/>
    </location>
</feature>
<evidence type="ECO:0000313" key="3">
    <source>
        <dbReference type="EMBL" id="KAK3512452.1"/>
    </source>
</evidence>
<name>A0AAE0Q2M3_9TELE</name>
<feature type="compositionally biased region" description="Polar residues" evidence="1">
    <location>
        <begin position="235"/>
        <end position="247"/>
    </location>
</feature>
<keyword evidence="2" id="KW-0812">Transmembrane</keyword>
<feature type="region of interest" description="Disordered" evidence="1">
    <location>
        <begin position="228"/>
        <end position="249"/>
    </location>
</feature>
<organism evidence="3 4">
    <name type="scientific">Hemibagrus guttatus</name>
    <dbReference type="NCBI Taxonomy" id="175788"/>
    <lineage>
        <taxon>Eukaryota</taxon>
        <taxon>Metazoa</taxon>
        <taxon>Chordata</taxon>
        <taxon>Craniata</taxon>
        <taxon>Vertebrata</taxon>
        <taxon>Euteleostomi</taxon>
        <taxon>Actinopterygii</taxon>
        <taxon>Neopterygii</taxon>
        <taxon>Teleostei</taxon>
        <taxon>Ostariophysi</taxon>
        <taxon>Siluriformes</taxon>
        <taxon>Bagridae</taxon>
        <taxon>Hemibagrus</taxon>
    </lineage>
</organism>
<dbReference type="EMBL" id="JAUCMX010000023">
    <property type="protein sequence ID" value="KAK3512452.1"/>
    <property type="molecule type" value="Genomic_DNA"/>
</dbReference>
<sequence length="343" mass="37640">MPSILGERVGGPHSAPVSADERLDVFTSSRGCEMALLVLLFFFHLILDVNSRAQRNDVFNRLRSVKSSEVSCDYSLISDPTARSLMSDKYNLIRLFPTLTQPSITEISPAGFSPTQTQPSITTEKSPAVIFHLFNVSRNKHERLDVFTSSRGCEMALLVLLFFFHLILDVNSRAQRNDVFNRLRSVKSSEVSCDYSLISDPTARSLMSDKYNLIPFFPTLTQPSITDIKSPAGFSPTQTQPSITTEKSPAGRLPITLSVTGVCVLLAGLMSACLFMYIMKQKTRREAKAKGMAIFRVRNFSEADSMGSKGASSSPSSTTERSQEGSHGGHSPVTSVPVPSPDK</sequence>
<dbReference type="AlphaFoldDB" id="A0AAE0Q2M3"/>
<proteinExistence type="predicted"/>
<feature type="transmembrane region" description="Helical" evidence="2">
    <location>
        <begin position="255"/>
        <end position="278"/>
    </location>
</feature>
<gene>
    <name evidence="3" type="ORF">QTP70_012934</name>
</gene>
<reference evidence="3" key="1">
    <citation type="submission" date="2023-06" db="EMBL/GenBank/DDBJ databases">
        <title>Male Hemibagrus guttatus genome.</title>
        <authorList>
            <person name="Bian C."/>
        </authorList>
    </citation>
    <scope>NUCLEOTIDE SEQUENCE</scope>
    <source>
        <strain evidence="3">Male_cb2023</strain>
        <tissue evidence="3">Muscle</tissue>
    </source>
</reference>
<keyword evidence="2" id="KW-0472">Membrane</keyword>
<comment type="caution">
    <text evidence="3">The sequence shown here is derived from an EMBL/GenBank/DDBJ whole genome shotgun (WGS) entry which is preliminary data.</text>
</comment>
<feature type="region of interest" description="Disordered" evidence="1">
    <location>
        <begin position="304"/>
        <end position="343"/>
    </location>
</feature>
<evidence type="ECO:0000313" key="4">
    <source>
        <dbReference type="Proteomes" id="UP001274896"/>
    </source>
</evidence>
<keyword evidence="4" id="KW-1185">Reference proteome</keyword>